<evidence type="ECO:0000313" key="3">
    <source>
        <dbReference type="Proteomes" id="UP001501116"/>
    </source>
</evidence>
<evidence type="ECO:0008006" key="4">
    <source>
        <dbReference type="Google" id="ProtNLM"/>
    </source>
</evidence>
<gene>
    <name evidence="2" type="ORF">GCM10009754_70400</name>
</gene>
<feature type="region of interest" description="Disordered" evidence="1">
    <location>
        <begin position="1"/>
        <end position="20"/>
    </location>
</feature>
<organism evidence="2 3">
    <name type="scientific">Amycolatopsis minnesotensis</name>
    <dbReference type="NCBI Taxonomy" id="337894"/>
    <lineage>
        <taxon>Bacteria</taxon>
        <taxon>Bacillati</taxon>
        <taxon>Actinomycetota</taxon>
        <taxon>Actinomycetes</taxon>
        <taxon>Pseudonocardiales</taxon>
        <taxon>Pseudonocardiaceae</taxon>
        <taxon>Amycolatopsis</taxon>
    </lineage>
</organism>
<evidence type="ECO:0000256" key="1">
    <source>
        <dbReference type="SAM" id="MobiDB-lite"/>
    </source>
</evidence>
<dbReference type="Proteomes" id="UP001501116">
    <property type="component" value="Unassembled WGS sequence"/>
</dbReference>
<proteinExistence type="predicted"/>
<reference evidence="2 3" key="1">
    <citation type="journal article" date="2019" name="Int. J. Syst. Evol. Microbiol.">
        <title>The Global Catalogue of Microorganisms (GCM) 10K type strain sequencing project: providing services to taxonomists for standard genome sequencing and annotation.</title>
        <authorList>
            <consortium name="The Broad Institute Genomics Platform"/>
            <consortium name="The Broad Institute Genome Sequencing Center for Infectious Disease"/>
            <person name="Wu L."/>
            <person name="Ma J."/>
        </authorList>
    </citation>
    <scope>NUCLEOTIDE SEQUENCE [LARGE SCALE GENOMIC DNA]</scope>
    <source>
        <strain evidence="2 3">JCM 14545</strain>
    </source>
</reference>
<dbReference type="SUPFAM" id="SSF52540">
    <property type="entry name" value="P-loop containing nucleoside triphosphate hydrolases"/>
    <property type="match status" value="1"/>
</dbReference>
<sequence>MAAAASVGSPTHARAGRWTGGYAGSGKTQLGRIIASHTHWPLLDKDSTTRAVVEAALEAIGSSPHDRDSELYKTVVRPAEYVALMTAVLENIECGSSVVATAPFITELADPAWCEEARDRVEAAGGRMEVVWVRCDADSMRRYIRYRGAARDAAKLADWDGYIAGVDLDYAPVVDHQIVENNAALRSLQEQGEKLLARVIADE</sequence>
<dbReference type="Pfam" id="PF13671">
    <property type="entry name" value="AAA_33"/>
    <property type="match status" value="1"/>
</dbReference>
<evidence type="ECO:0000313" key="2">
    <source>
        <dbReference type="EMBL" id="GAA1983216.1"/>
    </source>
</evidence>
<dbReference type="EMBL" id="BAAANN010000038">
    <property type="protein sequence ID" value="GAA1983216.1"/>
    <property type="molecule type" value="Genomic_DNA"/>
</dbReference>
<accession>A0ABN2SAB5</accession>
<dbReference type="InterPro" id="IPR027417">
    <property type="entry name" value="P-loop_NTPase"/>
</dbReference>
<keyword evidence="3" id="KW-1185">Reference proteome</keyword>
<comment type="caution">
    <text evidence="2">The sequence shown here is derived from an EMBL/GenBank/DDBJ whole genome shotgun (WGS) entry which is preliminary data.</text>
</comment>
<dbReference type="Gene3D" id="3.40.50.300">
    <property type="entry name" value="P-loop containing nucleotide triphosphate hydrolases"/>
    <property type="match status" value="1"/>
</dbReference>
<name>A0ABN2SAB5_9PSEU</name>
<protein>
    <recommendedName>
        <fullName evidence="4">AAA domain-containing protein</fullName>
    </recommendedName>
</protein>